<dbReference type="Proteomes" id="UP000184356">
    <property type="component" value="Unassembled WGS sequence"/>
</dbReference>
<evidence type="ECO:0000313" key="2">
    <source>
        <dbReference type="EMBL" id="OJJ62680.1"/>
    </source>
</evidence>
<proteinExistence type="predicted"/>
<dbReference type="Pfam" id="PF01636">
    <property type="entry name" value="APH"/>
    <property type="match status" value="1"/>
</dbReference>
<dbReference type="PANTHER" id="PTHR36091">
    <property type="entry name" value="ALTERED INHERITANCE OF MITOCHONDRIA PROTEIN 9, MITOCHONDRIAL"/>
    <property type="match status" value="1"/>
</dbReference>
<dbReference type="InterPro" id="IPR011009">
    <property type="entry name" value="Kinase-like_dom_sf"/>
</dbReference>
<dbReference type="EMBL" id="KV878583">
    <property type="protein sequence ID" value="OJJ62680.1"/>
    <property type="molecule type" value="Genomic_DNA"/>
</dbReference>
<dbReference type="VEuPathDB" id="FungiDB:ASPSYDRAFT_55476"/>
<dbReference type="SUPFAM" id="SSF56112">
    <property type="entry name" value="Protein kinase-like (PK-like)"/>
    <property type="match status" value="1"/>
</dbReference>
<accession>A0A1L9TTA2</accession>
<dbReference type="GeneID" id="63765116"/>
<dbReference type="STRING" id="1036612.A0A1L9TTA2"/>
<dbReference type="Gene3D" id="3.90.1200.10">
    <property type="match status" value="1"/>
</dbReference>
<gene>
    <name evidence="2" type="ORF">ASPSYDRAFT_55476</name>
</gene>
<dbReference type="PANTHER" id="PTHR36091:SF2">
    <property type="entry name" value="AMINOGLYCOSIDE PHOSPHOTRANSFERASE DOMAIN-CONTAINING PROTEIN"/>
    <property type="match status" value="1"/>
</dbReference>
<name>A0A1L9TTA2_9EURO</name>
<dbReference type="AlphaFoldDB" id="A0A1L9TTA2"/>
<dbReference type="OrthoDB" id="10003767at2759"/>
<dbReference type="InterPro" id="IPR002575">
    <property type="entry name" value="Aminoglycoside_PTrfase"/>
</dbReference>
<feature type="domain" description="Aminoglycoside phosphotransferase" evidence="1">
    <location>
        <begin position="92"/>
        <end position="358"/>
    </location>
</feature>
<reference evidence="3" key="1">
    <citation type="journal article" date="2017" name="Genome Biol.">
        <title>Comparative genomics reveals high biological diversity and specific adaptations in the industrially and medically important fungal genus Aspergillus.</title>
        <authorList>
            <person name="de Vries R.P."/>
            <person name="Riley R."/>
            <person name="Wiebenga A."/>
            <person name="Aguilar-Osorio G."/>
            <person name="Amillis S."/>
            <person name="Uchima C.A."/>
            <person name="Anderluh G."/>
            <person name="Asadollahi M."/>
            <person name="Askin M."/>
            <person name="Barry K."/>
            <person name="Battaglia E."/>
            <person name="Bayram O."/>
            <person name="Benocci T."/>
            <person name="Braus-Stromeyer S.A."/>
            <person name="Caldana C."/>
            <person name="Canovas D."/>
            <person name="Cerqueira G.C."/>
            <person name="Chen F."/>
            <person name="Chen W."/>
            <person name="Choi C."/>
            <person name="Clum A."/>
            <person name="Dos Santos R.A."/>
            <person name="Damasio A.R."/>
            <person name="Diallinas G."/>
            <person name="Emri T."/>
            <person name="Fekete E."/>
            <person name="Flipphi M."/>
            <person name="Freyberg S."/>
            <person name="Gallo A."/>
            <person name="Gournas C."/>
            <person name="Habgood R."/>
            <person name="Hainaut M."/>
            <person name="Harispe M.L."/>
            <person name="Henrissat B."/>
            <person name="Hilden K.S."/>
            <person name="Hope R."/>
            <person name="Hossain A."/>
            <person name="Karabika E."/>
            <person name="Karaffa L."/>
            <person name="Karanyi Z."/>
            <person name="Krasevec N."/>
            <person name="Kuo A."/>
            <person name="Kusch H."/>
            <person name="LaButti K."/>
            <person name="Lagendijk E.L."/>
            <person name="Lapidus A."/>
            <person name="Levasseur A."/>
            <person name="Lindquist E."/>
            <person name="Lipzen A."/>
            <person name="Logrieco A.F."/>
            <person name="MacCabe A."/>
            <person name="Maekelae M.R."/>
            <person name="Malavazi I."/>
            <person name="Melin P."/>
            <person name="Meyer V."/>
            <person name="Mielnichuk N."/>
            <person name="Miskei M."/>
            <person name="Molnar A.P."/>
            <person name="Mule G."/>
            <person name="Ngan C.Y."/>
            <person name="Orejas M."/>
            <person name="Orosz E."/>
            <person name="Ouedraogo J.P."/>
            <person name="Overkamp K.M."/>
            <person name="Park H.-S."/>
            <person name="Perrone G."/>
            <person name="Piumi F."/>
            <person name="Punt P.J."/>
            <person name="Ram A.F."/>
            <person name="Ramon A."/>
            <person name="Rauscher S."/>
            <person name="Record E."/>
            <person name="Riano-Pachon D.M."/>
            <person name="Robert V."/>
            <person name="Roehrig J."/>
            <person name="Ruller R."/>
            <person name="Salamov A."/>
            <person name="Salih N.S."/>
            <person name="Samson R.A."/>
            <person name="Sandor E."/>
            <person name="Sanguinetti M."/>
            <person name="Schuetze T."/>
            <person name="Sepcic K."/>
            <person name="Shelest E."/>
            <person name="Sherlock G."/>
            <person name="Sophianopoulou V."/>
            <person name="Squina F.M."/>
            <person name="Sun H."/>
            <person name="Susca A."/>
            <person name="Todd R.B."/>
            <person name="Tsang A."/>
            <person name="Unkles S.E."/>
            <person name="van de Wiele N."/>
            <person name="van Rossen-Uffink D."/>
            <person name="Oliveira J.V."/>
            <person name="Vesth T.C."/>
            <person name="Visser J."/>
            <person name="Yu J.-H."/>
            <person name="Zhou M."/>
            <person name="Andersen M.R."/>
            <person name="Archer D.B."/>
            <person name="Baker S.E."/>
            <person name="Benoit I."/>
            <person name="Brakhage A.A."/>
            <person name="Braus G.H."/>
            <person name="Fischer R."/>
            <person name="Frisvad J.C."/>
            <person name="Goldman G.H."/>
            <person name="Houbraken J."/>
            <person name="Oakley B."/>
            <person name="Pocsi I."/>
            <person name="Scazzocchio C."/>
            <person name="Seiboth B."/>
            <person name="vanKuyk P.A."/>
            <person name="Wortman J."/>
            <person name="Dyer P.S."/>
            <person name="Grigoriev I.V."/>
        </authorList>
    </citation>
    <scope>NUCLEOTIDE SEQUENCE [LARGE SCALE GENOMIC DNA]</scope>
    <source>
        <strain evidence="3">CBS 593.65</strain>
    </source>
</reference>
<keyword evidence="3" id="KW-1185">Reference proteome</keyword>
<dbReference type="InterPro" id="IPR051035">
    <property type="entry name" value="Mito_inheritance_9"/>
</dbReference>
<organism evidence="2 3">
    <name type="scientific">Aspergillus sydowii CBS 593.65</name>
    <dbReference type="NCBI Taxonomy" id="1036612"/>
    <lineage>
        <taxon>Eukaryota</taxon>
        <taxon>Fungi</taxon>
        <taxon>Dikarya</taxon>
        <taxon>Ascomycota</taxon>
        <taxon>Pezizomycotina</taxon>
        <taxon>Eurotiomycetes</taxon>
        <taxon>Eurotiomycetidae</taxon>
        <taxon>Eurotiales</taxon>
        <taxon>Aspergillaceae</taxon>
        <taxon>Aspergillus</taxon>
        <taxon>Aspergillus subgen. Nidulantes</taxon>
    </lineage>
</organism>
<dbReference type="RefSeq" id="XP_040706486.1">
    <property type="nucleotide sequence ID" value="XM_040849043.1"/>
</dbReference>
<dbReference type="GO" id="GO:0005739">
    <property type="term" value="C:mitochondrion"/>
    <property type="evidence" value="ECO:0007669"/>
    <property type="project" value="TreeGrafter"/>
</dbReference>
<evidence type="ECO:0000259" key="1">
    <source>
        <dbReference type="Pfam" id="PF01636"/>
    </source>
</evidence>
<protein>
    <recommendedName>
        <fullName evidence="1">Aminoglycoside phosphotransferase domain-containing protein</fullName>
    </recommendedName>
</protein>
<sequence>MFRNVPLSLFTRSSRFFRSHGAQQTRNITESAHQSPQNSNELFRYTTGRWIYNEHLRLTERYLEFDVPALRNAIAAASNRSSSDIVSFFKLSEGGFNRVFQATFGDGKHVIARIPYPSTGPEHYTVASEVATLDYLRLHGITTPEVYSWCSTRANPVGAEYIIMEKLDGTPLGEIWYTMSPKDQLRIMKQIVEWEARFMSLKFPASGSLYYRKDVLSGEGIPLSDHRDRDFCIGPIAHYSWWHEKRAALETDRGPWLSSSDIFRAVGERELKWAKTYAKPRLPYERLYREIHGFCEVSPDSHIKNLSDYLIMSRCLGFKTGSSLDRPVIRHPDFQPNNILVSESNEIVGFIDWQHSTILPLGIAAGIPKHFQNYGDPVSEKLIEPQIDLPPNYDTLDQSEQMSVRETIRKRLVHFLYAAFTKRLNEEHYDAIFNQSVILHQRLFKSANTPWEGDSITLRAEMIRALQSWRDLIAEDSREFDKGTCAVPPLEYPDIIIHDTLRIDAQQKEADTAMEQMRHVLGVDVLGWVPYDEYQAAKEKAREMKAKMLEAAVTHSDVTGVQSHFPFDDFHEDS</sequence>
<dbReference type="Gene3D" id="3.30.200.20">
    <property type="entry name" value="Phosphorylase Kinase, domain 1"/>
    <property type="match status" value="1"/>
</dbReference>
<evidence type="ECO:0000313" key="3">
    <source>
        <dbReference type="Proteomes" id="UP000184356"/>
    </source>
</evidence>